<dbReference type="GO" id="GO:1990817">
    <property type="term" value="F:poly(A) RNA polymerase activity"/>
    <property type="evidence" value="ECO:0007669"/>
    <property type="project" value="UniProtKB-EC"/>
</dbReference>
<keyword evidence="7" id="KW-0808">Transferase</keyword>
<feature type="domain" description="PAP-associated" evidence="10">
    <location>
        <begin position="189"/>
        <end position="244"/>
    </location>
</feature>
<evidence type="ECO:0000256" key="9">
    <source>
        <dbReference type="ARBA" id="ARBA00022842"/>
    </source>
</evidence>
<evidence type="ECO:0000256" key="3">
    <source>
        <dbReference type="ARBA" id="ARBA00004496"/>
    </source>
</evidence>
<keyword evidence="9" id="KW-0460">Magnesium</keyword>
<evidence type="ECO:0000256" key="2">
    <source>
        <dbReference type="ARBA" id="ARBA00001946"/>
    </source>
</evidence>
<evidence type="ECO:0000256" key="6">
    <source>
        <dbReference type="ARBA" id="ARBA00022490"/>
    </source>
</evidence>
<dbReference type="InterPro" id="IPR054708">
    <property type="entry name" value="MTPAP-like_central"/>
</dbReference>
<dbReference type="GO" id="GO:0010605">
    <property type="term" value="P:negative regulation of macromolecule metabolic process"/>
    <property type="evidence" value="ECO:0007669"/>
    <property type="project" value="UniProtKB-ARBA"/>
</dbReference>
<dbReference type="AlphaFoldDB" id="A0A9P5S806"/>
<dbReference type="InterPro" id="IPR043519">
    <property type="entry name" value="NT_sf"/>
</dbReference>
<proteinExistence type="inferred from homology"/>
<dbReference type="GO" id="GO:0046872">
    <property type="term" value="F:metal ion binding"/>
    <property type="evidence" value="ECO:0007669"/>
    <property type="project" value="UniProtKB-KW"/>
</dbReference>
<dbReference type="Proteomes" id="UP000696485">
    <property type="component" value="Unassembled WGS sequence"/>
</dbReference>
<evidence type="ECO:0000256" key="1">
    <source>
        <dbReference type="ARBA" id="ARBA00001936"/>
    </source>
</evidence>
<evidence type="ECO:0000256" key="5">
    <source>
        <dbReference type="ARBA" id="ARBA00012388"/>
    </source>
</evidence>
<dbReference type="EC" id="2.7.7.19" evidence="5"/>
<dbReference type="GO" id="GO:0031123">
    <property type="term" value="P:RNA 3'-end processing"/>
    <property type="evidence" value="ECO:0007669"/>
    <property type="project" value="TreeGrafter"/>
</dbReference>
<dbReference type="SUPFAM" id="SSF81631">
    <property type="entry name" value="PAP/OAS1 substrate-binding domain"/>
    <property type="match status" value="1"/>
</dbReference>
<protein>
    <recommendedName>
        <fullName evidence="5">polynucleotide adenylyltransferase</fullName>
        <ecNumber evidence="5">2.7.7.19</ecNumber>
    </recommendedName>
</protein>
<dbReference type="EMBL" id="JAAAUY010002561">
    <property type="protein sequence ID" value="KAF9311160.1"/>
    <property type="molecule type" value="Genomic_DNA"/>
</dbReference>
<comment type="cofactor">
    <cofactor evidence="2">
        <name>Mg(2+)</name>
        <dbReference type="ChEBI" id="CHEBI:18420"/>
    </cofactor>
</comment>
<keyword evidence="13" id="KW-1185">Reference proteome</keyword>
<reference evidence="12" key="1">
    <citation type="journal article" date="2020" name="Fungal Divers.">
        <title>Resolving the Mortierellaceae phylogeny through synthesis of multi-gene phylogenetics and phylogenomics.</title>
        <authorList>
            <person name="Vandepol N."/>
            <person name="Liber J."/>
            <person name="Desiro A."/>
            <person name="Na H."/>
            <person name="Kennedy M."/>
            <person name="Barry K."/>
            <person name="Grigoriev I.V."/>
            <person name="Miller A.N."/>
            <person name="O'Donnell K."/>
            <person name="Stajich J.E."/>
            <person name="Bonito G."/>
        </authorList>
    </citation>
    <scope>NUCLEOTIDE SEQUENCE</scope>
    <source>
        <strain evidence="12">NVP1</strain>
    </source>
</reference>
<comment type="caution">
    <text evidence="12">The sequence shown here is derived from an EMBL/GenBank/DDBJ whole genome shotgun (WGS) entry which is preliminary data.</text>
</comment>
<sequence length="294" mass="33614">MGPDIHKHALLNDMPYLAAELKRYGFTSIRAIPDATVPIVKFHDPNTNLDCELNTGNYLGTINSNLIRTYISLDPRVKPFLYLIKNISHAQGINSFRDGTLSSYAVIMMGIVYLQTLPGDLGRRQKPILPRLQVQPAARMSEEDVRLNHGGSTHSVVGNERRHEIIQTRYDKNLDELHTGAGRDNTMLLSELLIGFFEFYSRQFAYTEKAIHVAQGDYLHKTHNEKFKERGVPSLRIIDPFLHHRNIAGRCRGDNLKKVWEAFNHVYLALSGGDLDKAMKRYDQREVDLYNVLN</sequence>
<dbReference type="InterPro" id="IPR002058">
    <property type="entry name" value="PAP_assoc"/>
</dbReference>
<accession>A0A9P5S806</accession>
<dbReference type="SUPFAM" id="SSF81301">
    <property type="entry name" value="Nucleotidyltransferase"/>
    <property type="match status" value="1"/>
</dbReference>
<evidence type="ECO:0000259" key="10">
    <source>
        <dbReference type="Pfam" id="PF03828"/>
    </source>
</evidence>
<dbReference type="CDD" id="cd05402">
    <property type="entry name" value="NT_PAP_TUTase"/>
    <property type="match status" value="1"/>
</dbReference>
<evidence type="ECO:0000313" key="13">
    <source>
        <dbReference type="Proteomes" id="UP000696485"/>
    </source>
</evidence>
<gene>
    <name evidence="12" type="primary">PAPD4_1</name>
    <name evidence="12" type="ORF">BG006_004623</name>
</gene>
<evidence type="ECO:0000256" key="4">
    <source>
        <dbReference type="ARBA" id="ARBA00008593"/>
    </source>
</evidence>
<comment type="subcellular location">
    <subcellularLocation>
        <location evidence="3">Cytoplasm</location>
    </subcellularLocation>
</comment>
<dbReference type="GO" id="GO:0005737">
    <property type="term" value="C:cytoplasm"/>
    <property type="evidence" value="ECO:0007669"/>
    <property type="project" value="UniProtKB-SubCell"/>
</dbReference>
<evidence type="ECO:0000256" key="8">
    <source>
        <dbReference type="ARBA" id="ARBA00022723"/>
    </source>
</evidence>
<keyword evidence="8" id="KW-0479">Metal-binding</keyword>
<comment type="cofactor">
    <cofactor evidence="1">
        <name>Mn(2+)</name>
        <dbReference type="ChEBI" id="CHEBI:29035"/>
    </cofactor>
</comment>
<evidence type="ECO:0000256" key="7">
    <source>
        <dbReference type="ARBA" id="ARBA00022679"/>
    </source>
</evidence>
<dbReference type="PANTHER" id="PTHR12271">
    <property type="entry name" value="POLY A POLYMERASE CID PAP -RELATED"/>
    <property type="match status" value="1"/>
</dbReference>
<dbReference type="Pfam" id="PF22600">
    <property type="entry name" value="MTPAP-like_central"/>
    <property type="match status" value="1"/>
</dbReference>
<dbReference type="Pfam" id="PF03828">
    <property type="entry name" value="PAP_assoc"/>
    <property type="match status" value="1"/>
</dbReference>
<comment type="similarity">
    <text evidence="4">Belongs to the DNA polymerase type-B-like family.</text>
</comment>
<feature type="domain" description="Poly(A) RNA polymerase mitochondrial-like central palm" evidence="11">
    <location>
        <begin position="10"/>
        <end position="71"/>
    </location>
</feature>
<dbReference type="Gene3D" id="1.10.1410.10">
    <property type="match status" value="1"/>
</dbReference>
<dbReference type="PANTHER" id="PTHR12271:SF40">
    <property type="entry name" value="POLY(A) RNA POLYMERASE GLD2"/>
    <property type="match status" value="1"/>
</dbReference>
<keyword evidence="6" id="KW-0963">Cytoplasm</keyword>
<evidence type="ECO:0000259" key="11">
    <source>
        <dbReference type="Pfam" id="PF22600"/>
    </source>
</evidence>
<evidence type="ECO:0000313" key="12">
    <source>
        <dbReference type="EMBL" id="KAF9311160.1"/>
    </source>
</evidence>
<name>A0A9P5S806_9FUNG</name>
<organism evidence="12 13">
    <name type="scientific">Podila minutissima</name>
    <dbReference type="NCBI Taxonomy" id="64525"/>
    <lineage>
        <taxon>Eukaryota</taxon>
        <taxon>Fungi</taxon>
        <taxon>Fungi incertae sedis</taxon>
        <taxon>Mucoromycota</taxon>
        <taxon>Mortierellomycotina</taxon>
        <taxon>Mortierellomycetes</taxon>
        <taxon>Mortierellales</taxon>
        <taxon>Mortierellaceae</taxon>
        <taxon>Podila</taxon>
    </lineage>
</organism>